<dbReference type="AlphaFoldDB" id="A0A480I5J1"/>
<organism evidence="1">
    <name type="scientific">Sus scrofa</name>
    <name type="common">Pig</name>
    <dbReference type="NCBI Taxonomy" id="9823"/>
    <lineage>
        <taxon>Eukaryota</taxon>
        <taxon>Metazoa</taxon>
        <taxon>Chordata</taxon>
        <taxon>Craniata</taxon>
        <taxon>Vertebrata</taxon>
        <taxon>Euteleostomi</taxon>
        <taxon>Mammalia</taxon>
        <taxon>Eutheria</taxon>
        <taxon>Laurasiatheria</taxon>
        <taxon>Artiodactyla</taxon>
        <taxon>Suina</taxon>
        <taxon>Suidae</taxon>
        <taxon>Sus</taxon>
    </lineage>
</organism>
<reference evidence="1" key="1">
    <citation type="journal article" date="2019" name="PeerJ">
        <title>Genes of the pig, Sus scrofa, reconstructed with EvidentialGene.</title>
        <authorList>
            <person name="Gilbert D.G."/>
        </authorList>
    </citation>
    <scope>NUCLEOTIDE SEQUENCE</scope>
</reference>
<dbReference type="EMBL" id="DQIR01064159">
    <property type="protein sequence ID" value="HDA19635.1"/>
    <property type="molecule type" value="Transcribed_RNA"/>
</dbReference>
<accession>A0A480I5J1</accession>
<protein>
    <submittedName>
        <fullName evidence="1">Uncharacterized protein</fullName>
    </submittedName>
</protein>
<name>A0A480I5J1_PIG</name>
<sequence length="137" mass="15809">MRDPSRICGLCHSSRQRRVERTEPTSSWILVGFVSAAPQGELPVYLNLNTSQHKYHMTKPGNVEKLSLYHLKYPCKPCLGLMFPFLAVLMLDSFIRIDVLSTPAKYTPPRKMNDYKHHPLHEMCSVKVEGFTWKSVF</sequence>
<evidence type="ECO:0000313" key="1">
    <source>
        <dbReference type="EMBL" id="HDA31985.1"/>
    </source>
</evidence>
<dbReference type="EMBL" id="DQIR01076509">
    <property type="protein sequence ID" value="HDA31985.1"/>
    <property type="molecule type" value="Transcribed_RNA"/>
</dbReference>
<proteinExistence type="predicted"/>